<dbReference type="Proteomes" id="UP000310158">
    <property type="component" value="Unassembled WGS sequence"/>
</dbReference>
<dbReference type="PANTHER" id="PTHR28200:SF1">
    <property type="entry name" value="DASH COMPLEX SUBUNIT ASK1"/>
    <property type="match status" value="1"/>
</dbReference>
<organism evidence="17 18">
    <name type="scientific">Bondarzewia mesenterica</name>
    <dbReference type="NCBI Taxonomy" id="1095465"/>
    <lineage>
        <taxon>Eukaryota</taxon>
        <taxon>Fungi</taxon>
        <taxon>Dikarya</taxon>
        <taxon>Basidiomycota</taxon>
        <taxon>Agaricomycotina</taxon>
        <taxon>Agaricomycetes</taxon>
        <taxon>Russulales</taxon>
        <taxon>Bondarzewiaceae</taxon>
        <taxon>Bondarzewia</taxon>
    </lineage>
</organism>
<evidence type="ECO:0000256" key="8">
    <source>
        <dbReference type="ARBA" id="ARBA00022618"/>
    </source>
</evidence>
<dbReference type="GO" id="GO:0044732">
    <property type="term" value="C:mitotic spindle pole body"/>
    <property type="evidence" value="ECO:0007669"/>
    <property type="project" value="TreeGrafter"/>
</dbReference>
<dbReference type="GO" id="GO:0051301">
    <property type="term" value="P:cell division"/>
    <property type="evidence" value="ECO:0007669"/>
    <property type="project" value="UniProtKB-KW"/>
</dbReference>
<evidence type="ECO:0000256" key="11">
    <source>
        <dbReference type="ARBA" id="ARBA00022838"/>
    </source>
</evidence>
<comment type="similarity">
    <text evidence="4">Belongs to the DASH complex ASK1 family.</text>
</comment>
<dbReference type="GO" id="GO:0005874">
    <property type="term" value="C:microtubule"/>
    <property type="evidence" value="ECO:0007669"/>
    <property type="project" value="UniProtKB-KW"/>
</dbReference>
<evidence type="ECO:0000256" key="13">
    <source>
        <dbReference type="ARBA" id="ARBA00023242"/>
    </source>
</evidence>
<keyword evidence="11" id="KW-0995">Kinetochore</keyword>
<accession>A0A4S4L422</accession>
<evidence type="ECO:0000256" key="3">
    <source>
        <dbReference type="ARBA" id="ARBA00004629"/>
    </source>
</evidence>
<dbReference type="GO" id="GO:0072686">
    <property type="term" value="C:mitotic spindle"/>
    <property type="evidence" value="ECO:0007669"/>
    <property type="project" value="InterPro"/>
</dbReference>
<feature type="region of interest" description="Disordered" evidence="16">
    <location>
        <begin position="568"/>
        <end position="642"/>
    </location>
</feature>
<keyword evidence="6" id="KW-0158">Chromosome</keyword>
<dbReference type="PANTHER" id="PTHR28200">
    <property type="entry name" value="DASH COMPLEX SUBUNIT ASK1"/>
    <property type="match status" value="1"/>
</dbReference>
<evidence type="ECO:0000256" key="1">
    <source>
        <dbReference type="ARBA" id="ARBA00004123"/>
    </source>
</evidence>
<feature type="region of interest" description="Disordered" evidence="16">
    <location>
        <begin position="529"/>
        <end position="548"/>
    </location>
</feature>
<feature type="compositionally biased region" description="Polar residues" evidence="16">
    <location>
        <begin position="136"/>
        <end position="166"/>
    </location>
</feature>
<feature type="compositionally biased region" description="Low complexity" evidence="16">
    <location>
        <begin position="431"/>
        <end position="440"/>
    </location>
</feature>
<feature type="compositionally biased region" description="Acidic residues" evidence="16">
    <location>
        <begin position="608"/>
        <end position="623"/>
    </location>
</feature>
<keyword evidence="10" id="KW-0498">Mitosis</keyword>
<feature type="region of interest" description="Disordered" evidence="16">
    <location>
        <begin position="404"/>
        <end position="478"/>
    </location>
</feature>
<feature type="region of interest" description="Disordered" evidence="16">
    <location>
        <begin position="275"/>
        <end position="311"/>
    </location>
</feature>
<feature type="compositionally biased region" description="Low complexity" evidence="16">
    <location>
        <begin position="124"/>
        <end position="135"/>
    </location>
</feature>
<keyword evidence="7" id="KW-0963">Cytoplasm</keyword>
<keyword evidence="18" id="KW-1185">Reference proteome</keyword>
<keyword evidence="14" id="KW-0131">Cell cycle</keyword>
<evidence type="ECO:0000256" key="15">
    <source>
        <dbReference type="ARBA" id="ARBA00023328"/>
    </source>
</evidence>
<dbReference type="OrthoDB" id="5573898at2759"/>
<evidence type="ECO:0000256" key="7">
    <source>
        <dbReference type="ARBA" id="ARBA00022490"/>
    </source>
</evidence>
<evidence type="ECO:0000256" key="4">
    <source>
        <dbReference type="ARBA" id="ARBA00010731"/>
    </source>
</evidence>
<keyword evidence="13" id="KW-0539">Nucleus</keyword>
<sequence length="683" mass="74064">MTTNLKNLNPIHPNPPRWEPHADPSLIEVPGLDTSASVNDQIDQIEHLITVKLQNTDANFSRIQHILSTRILPAFKRYSVGTEPVREAAKFWTSFYEQAAQIRLPTYDDYPFVQEQQPEDDTNSSAVASESASASTHDSTSFDPSRTPSDSSFLPGQAAISSTPATASRHRAQNSHDTFTTQNSDPSWNPSLESPLVRLDRDLQDFARDEQQPVSESVADVSQGYNDSDTAEMTIHAQVNSEHYIEPRFPSPDKGKSRQRTDLLRLAVDPQLSMRPGVSPLRFKQKPKTPIAASRNPYLPPGTQPSEWSGVVDLRDPSAMTPRRSQFAARSTTPIASSSAANNQFHEYYDDGDDLDLPPGMSPPVMMEFARLPKLGRTPSKEAAARIGRDLIGNAQRFVQPNLHIGQGGTESSLSSATPPSLSKYMRSSDDSVSSSAVDSTLESMMNRIGSNVPGGYRASTSREQTASSSLEEYVPTSSLSGAGYAPARTPFMGPTALSVEGLAHLHPSALQTPDQQRYDVLHMQDDSMLEPTMPQDSDSSMDSMDSMEDEIHDTAHPSAAFLLASQQRGRNDDEDSSFGSDDTDGDDLDDGGEPIHPFARAAAGIDDGFDDSFEDDEPEEETVFGMRPAERAARASEAATSGGAFVVHGVEPVQDTIGIAERLDILGKSPTPWAGQGGGSLG</sequence>
<feature type="compositionally biased region" description="Polar residues" evidence="16">
    <location>
        <begin position="175"/>
        <end position="192"/>
    </location>
</feature>
<feature type="compositionally biased region" description="Polar residues" evidence="16">
    <location>
        <begin position="459"/>
        <end position="478"/>
    </location>
</feature>
<protein>
    <recommendedName>
        <fullName evidence="5">DASH complex subunit ASK1</fullName>
    </recommendedName>
</protein>
<keyword evidence="8" id="KW-0132">Cell division</keyword>
<keyword evidence="15" id="KW-0137">Centromere</keyword>
<dbReference type="Pfam" id="PF08655">
    <property type="entry name" value="DASH_Ask1"/>
    <property type="match status" value="1"/>
</dbReference>
<dbReference type="GO" id="GO:0042729">
    <property type="term" value="C:DASH complex"/>
    <property type="evidence" value="ECO:0007669"/>
    <property type="project" value="InterPro"/>
</dbReference>
<evidence type="ECO:0000256" key="6">
    <source>
        <dbReference type="ARBA" id="ARBA00022454"/>
    </source>
</evidence>
<feature type="compositionally biased region" description="Acidic residues" evidence="16">
    <location>
        <begin position="573"/>
        <end position="593"/>
    </location>
</feature>
<evidence type="ECO:0000256" key="5">
    <source>
        <dbReference type="ARBA" id="ARBA00014520"/>
    </source>
</evidence>
<evidence type="ECO:0000256" key="9">
    <source>
        <dbReference type="ARBA" id="ARBA00022701"/>
    </source>
</evidence>
<comment type="caution">
    <text evidence="17">The sequence shown here is derived from an EMBL/GenBank/DDBJ whole genome shotgun (WGS) entry which is preliminary data.</text>
</comment>
<feature type="region of interest" description="Disordered" evidence="16">
    <location>
        <begin position="1"/>
        <end position="20"/>
    </location>
</feature>
<gene>
    <name evidence="17" type="ORF">EW146_g10216</name>
</gene>
<dbReference type="AlphaFoldDB" id="A0A4S4L422"/>
<evidence type="ECO:0000313" key="17">
    <source>
        <dbReference type="EMBL" id="THH04280.1"/>
    </source>
</evidence>
<keyword evidence="12" id="KW-0206">Cytoskeleton</keyword>
<keyword evidence="9" id="KW-0493">Microtubule</keyword>
<dbReference type="GO" id="GO:0008608">
    <property type="term" value="P:attachment of spindle microtubules to kinetochore"/>
    <property type="evidence" value="ECO:0007669"/>
    <property type="project" value="InterPro"/>
</dbReference>
<comment type="subcellular location">
    <subcellularLocation>
        <location evidence="3">Chromosome</location>
        <location evidence="3">Centromere</location>
        <location evidence="3">Kinetochore</location>
    </subcellularLocation>
    <subcellularLocation>
        <location evidence="2">Cytoplasm</location>
        <location evidence="2">Cytoskeleton</location>
        <location evidence="2">Spindle</location>
    </subcellularLocation>
    <subcellularLocation>
        <location evidence="1">Nucleus</location>
    </subcellularLocation>
</comment>
<evidence type="ECO:0000256" key="2">
    <source>
        <dbReference type="ARBA" id="ARBA00004186"/>
    </source>
</evidence>
<name>A0A4S4L422_9AGAM</name>
<evidence type="ECO:0000256" key="12">
    <source>
        <dbReference type="ARBA" id="ARBA00023212"/>
    </source>
</evidence>
<dbReference type="InterPro" id="IPR013964">
    <property type="entry name" value="DASH_Ask1"/>
</dbReference>
<evidence type="ECO:0000256" key="16">
    <source>
        <dbReference type="SAM" id="MobiDB-lite"/>
    </source>
</evidence>
<reference evidence="17 18" key="1">
    <citation type="submission" date="2019-02" db="EMBL/GenBank/DDBJ databases">
        <title>Genome sequencing of the rare red list fungi Bondarzewia mesenterica.</title>
        <authorList>
            <person name="Buettner E."/>
            <person name="Kellner H."/>
        </authorList>
    </citation>
    <scope>NUCLEOTIDE SEQUENCE [LARGE SCALE GENOMIC DNA]</scope>
    <source>
        <strain evidence="17 18">DSM 108281</strain>
    </source>
</reference>
<proteinExistence type="inferred from homology"/>
<evidence type="ECO:0000313" key="18">
    <source>
        <dbReference type="Proteomes" id="UP000310158"/>
    </source>
</evidence>
<evidence type="ECO:0000256" key="14">
    <source>
        <dbReference type="ARBA" id="ARBA00023306"/>
    </source>
</evidence>
<feature type="region of interest" description="Disordered" evidence="16">
    <location>
        <begin position="114"/>
        <end position="193"/>
    </location>
</feature>
<evidence type="ECO:0000256" key="10">
    <source>
        <dbReference type="ARBA" id="ARBA00022776"/>
    </source>
</evidence>
<feature type="compositionally biased region" description="Low complexity" evidence="16">
    <location>
        <begin position="412"/>
        <end position="423"/>
    </location>
</feature>
<dbReference type="EMBL" id="SGPL01001186">
    <property type="protein sequence ID" value="THH04280.1"/>
    <property type="molecule type" value="Genomic_DNA"/>
</dbReference>